<gene>
    <name evidence="8" type="ORF">CRENPOLYSF1_100035</name>
</gene>
<evidence type="ECO:0000313" key="8">
    <source>
        <dbReference type="EMBL" id="SJM89144.1"/>
    </source>
</evidence>
<organism evidence="8 9">
    <name type="scientific">Crenothrix polyspora</name>
    <dbReference type="NCBI Taxonomy" id="360316"/>
    <lineage>
        <taxon>Bacteria</taxon>
        <taxon>Pseudomonadati</taxon>
        <taxon>Pseudomonadota</taxon>
        <taxon>Gammaproteobacteria</taxon>
        <taxon>Methylococcales</taxon>
        <taxon>Crenotrichaceae</taxon>
        <taxon>Crenothrix</taxon>
    </lineage>
</organism>
<reference evidence="9" key="1">
    <citation type="submission" date="2017-02" db="EMBL/GenBank/DDBJ databases">
        <authorList>
            <person name="Daims H."/>
        </authorList>
    </citation>
    <scope>NUCLEOTIDE SEQUENCE [LARGE SCALE GENOMIC DNA]</scope>
</reference>
<evidence type="ECO:0000256" key="4">
    <source>
        <dbReference type="ARBA" id="ARBA00022759"/>
    </source>
</evidence>
<comment type="similarity">
    <text evidence="1">Belongs to the HicA mRNA interferase family.</text>
</comment>
<evidence type="ECO:0000256" key="2">
    <source>
        <dbReference type="ARBA" id="ARBA00022649"/>
    </source>
</evidence>
<keyword evidence="9" id="KW-1185">Reference proteome</keyword>
<evidence type="ECO:0000256" key="7">
    <source>
        <dbReference type="ARBA" id="ARBA00023016"/>
    </source>
</evidence>
<dbReference type="Proteomes" id="UP000195667">
    <property type="component" value="Unassembled WGS sequence"/>
</dbReference>
<keyword evidence="6" id="KW-0694">RNA-binding</keyword>
<name>A0A1R4GYS9_9GAMM</name>
<evidence type="ECO:0000256" key="6">
    <source>
        <dbReference type="ARBA" id="ARBA00022884"/>
    </source>
</evidence>
<dbReference type="InterPro" id="IPR038570">
    <property type="entry name" value="HicA_sf"/>
</dbReference>
<evidence type="ECO:0000256" key="3">
    <source>
        <dbReference type="ARBA" id="ARBA00022722"/>
    </source>
</evidence>
<dbReference type="AlphaFoldDB" id="A0A1R4GYS9"/>
<keyword evidence="7" id="KW-0346">Stress response</keyword>
<accession>A0A1R4GYS9</accession>
<proteinExistence type="inferred from homology"/>
<keyword evidence="2" id="KW-1277">Toxin-antitoxin system</keyword>
<dbReference type="GO" id="GO:0004519">
    <property type="term" value="F:endonuclease activity"/>
    <property type="evidence" value="ECO:0007669"/>
    <property type="project" value="UniProtKB-KW"/>
</dbReference>
<keyword evidence="4" id="KW-0255">Endonuclease</keyword>
<evidence type="ECO:0000313" key="9">
    <source>
        <dbReference type="Proteomes" id="UP000195667"/>
    </source>
</evidence>
<dbReference type="Gene3D" id="3.30.920.30">
    <property type="entry name" value="Hypothetical protein"/>
    <property type="match status" value="1"/>
</dbReference>
<keyword evidence="5" id="KW-0378">Hydrolase</keyword>
<dbReference type="RefSeq" id="WP_087142000.1">
    <property type="nucleotide sequence ID" value="NZ_FUKI01000002.1"/>
</dbReference>
<dbReference type="GO" id="GO:0003729">
    <property type="term" value="F:mRNA binding"/>
    <property type="evidence" value="ECO:0007669"/>
    <property type="project" value="InterPro"/>
</dbReference>
<dbReference type="InterPro" id="IPR012933">
    <property type="entry name" value="HicA_mRNA_interferase"/>
</dbReference>
<sequence length="73" mass="8111">MGKLRVLSGKEVCLILMAHGFEQVRQKGSHIVMQKQVDSITITVPVPQHKEIKAGTLASIIRQAQLSRSVFEN</sequence>
<keyword evidence="3" id="KW-0540">Nuclease</keyword>
<dbReference type="SUPFAM" id="SSF54786">
    <property type="entry name" value="YcfA/nrd intein domain"/>
    <property type="match status" value="1"/>
</dbReference>
<dbReference type="EMBL" id="FUKI01000002">
    <property type="protein sequence ID" value="SJM89144.1"/>
    <property type="molecule type" value="Genomic_DNA"/>
</dbReference>
<evidence type="ECO:0000256" key="5">
    <source>
        <dbReference type="ARBA" id="ARBA00022801"/>
    </source>
</evidence>
<dbReference type="OrthoDB" id="9811409at2"/>
<dbReference type="GO" id="GO:0016787">
    <property type="term" value="F:hydrolase activity"/>
    <property type="evidence" value="ECO:0007669"/>
    <property type="project" value="UniProtKB-KW"/>
</dbReference>
<protein>
    <submittedName>
        <fullName evidence="8">YcfA family protein</fullName>
    </submittedName>
</protein>
<dbReference type="Pfam" id="PF07927">
    <property type="entry name" value="HicA_toxin"/>
    <property type="match status" value="1"/>
</dbReference>
<evidence type="ECO:0000256" key="1">
    <source>
        <dbReference type="ARBA" id="ARBA00006620"/>
    </source>
</evidence>